<name>A0A1G9LWA5_9BACI</name>
<dbReference type="EMBL" id="FNHF01000001">
    <property type="protein sequence ID" value="SDL66183.1"/>
    <property type="molecule type" value="Genomic_DNA"/>
</dbReference>
<sequence>MSDFQKNMFDQIQKNSNIKPDQIFKVAESVKNADFSDEKTVRRLVKQLAKMADKPISKEKEDKIVKSIVGNKMPADMNSLGKLFKK</sequence>
<reference evidence="2" key="1">
    <citation type="submission" date="2016-10" db="EMBL/GenBank/DDBJ databases">
        <authorList>
            <person name="Varghese N."/>
            <person name="Submissions S."/>
        </authorList>
    </citation>
    <scope>NUCLEOTIDE SEQUENCE [LARGE SCALE GENOMIC DNA]</scope>
    <source>
        <strain evidence="2">CGMCC 1.6199</strain>
    </source>
</reference>
<dbReference type="Proteomes" id="UP000182347">
    <property type="component" value="Unassembled WGS sequence"/>
</dbReference>
<gene>
    <name evidence="1" type="ORF">SAMN05216244_0316</name>
</gene>
<dbReference type="Pfam" id="PF14069">
    <property type="entry name" value="SpoVIF"/>
    <property type="match status" value="1"/>
</dbReference>
<organism evidence="1 2">
    <name type="scientific">Sediminibacillus halophilus</name>
    <dbReference type="NCBI Taxonomy" id="482461"/>
    <lineage>
        <taxon>Bacteria</taxon>
        <taxon>Bacillati</taxon>
        <taxon>Bacillota</taxon>
        <taxon>Bacilli</taxon>
        <taxon>Bacillales</taxon>
        <taxon>Bacillaceae</taxon>
        <taxon>Sediminibacillus</taxon>
    </lineage>
</organism>
<protein>
    <submittedName>
        <fullName evidence="1">Stage VI sporulation protein F</fullName>
    </submittedName>
</protein>
<accession>A0A1G9LWA5</accession>
<evidence type="ECO:0000313" key="2">
    <source>
        <dbReference type="Proteomes" id="UP000182347"/>
    </source>
</evidence>
<dbReference type="AlphaFoldDB" id="A0A1G9LWA5"/>
<keyword evidence="2" id="KW-1185">Reference proteome</keyword>
<evidence type="ECO:0000313" key="1">
    <source>
        <dbReference type="EMBL" id="SDL66183.1"/>
    </source>
</evidence>
<dbReference type="STRING" id="482461.SAMN05216244_0316"/>
<dbReference type="RefSeq" id="WP_074597126.1">
    <property type="nucleotide sequence ID" value="NZ_FNHF01000001.1"/>
</dbReference>
<dbReference type="OrthoDB" id="2474248at2"/>
<dbReference type="InterPro" id="IPR025942">
    <property type="entry name" value="SpoVIF"/>
</dbReference>
<proteinExistence type="predicted"/>